<dbReference type="Proteomes" id="UP000274694">
    <property type="component" value="Unassembled WGS sequence"/>
</dbReference>
<accession>A0ABX9XWZ7</accession>
<proteinExistence type="predicted"/>
<protein>
    <recommendedName>
        <fullName evidence="3">ATP-binding protein</fullName>
    </recommendedName>
</protein>
<evidence type="ECO:0000313" key="1">
    <source>
        <dbReference type="EMBL" id="RQW87581.1"/>
    </source>
</evidence>
<dbReference type="RefSeq" id="WP_030275400.1">
    <property type="nucleotide sequence ID" value="NZ_CBDRIK010000013.1"/>
</dbReference>
<reference evidence="1 2" key="1">
    <citation type="submission" date="2018-05" db="EMBL/GenBank/DDBJ databases">
        <title>Micromonospora from Atacama Desert.</title>
        <authorList>
            <person name="Carro L."/>
            <person name="Goodfellow M."/>
            <person name="Klenk H.-P."/>
        </authorList>
    </citation>
    <scope>NUCLEOTIDE SEQUENCE [LARGE SCALE GENOMIC DNA]</scope>
    <source>
        <strain evidence="1 2">LB41</strain>
    </source>
</reference>
<sequence>MIGMDSVRMPFGGGADSAPVRRAVREVLVGWQATHVTDDALTVITELVHNVIRHTGAGGRVELTRSRTRSGSRFSTTPIDHCVASSRTRTASAVVAC</sequence>
<evidence type="ECO:0008006" key="3">
    <source>
        <dbReference type="Google" id="ProtNLM"/>
    </source>
</evidence>
<organism evidence="1 2">
    <name type="scientific">Micromonospora chalcea</name>
    <dbReference type="NCBI Taxonomy" id="1874"/>
    <lineage>
        <taxon>Bacteria</taxon>
        <taxon>Bacillati</taxon>
        <taxon>Actinomycetota</taxon>
        <taxon>Actinomycetes</taxon>
        <taxon>Micromonosporales</taxon>
        <taxon>Micromonosporaceae</taxon>
        <taxon>Micromonospora</taxon>
    </lineage>
</organism>
<comment type="caution">
    <text evidence="1">The sequence shown here is derived from an EMBL/GenBank/DDBJ whole genome shotgun (WGS) entry which is preliminary data.</text>
</comment>
<name>A0ABX9XWZ7_MICCH</name>
<gene>
    <name evidence="1" type="ORF">DLJ60_26380</name>
</gene>
<dbReference type="Gene3D" id="3.30.565.10">
    <property type="entry name" value="Histidine kinase-like ATPase, C-terminal domain"/>
    <property type="match status" value="1"/>
</dbReference>
<keyword evidence="2" id="KW-1185">Reference proteome</keyword>
<dbReference type="EMBL" id="QGTA01000264">
    <property type="protein sequence ID" value="RQW87581.1"/>
    <property type="molecule type" value="Genomic_DNA"/>
</dbReference>
<evidence type="ECO:0000313" key="2">
    <source>
        <dbReference type="Proteomes" id="UP000274694"/>
    </source>
</evidence>
<dbReference type="InterPro" id="IPR036890">
    <property type="entry name" value="HATPase_C_sf"/>
</dbReference>